<comment type="caution">
    <text evidence="1">The sequence shown here is derived from an EMBL/GenBank/DDBJ whole genome shotgun (WGS) entry which is preliminary data.</text>
</comment>
<evidence type="ECO:0000313" key="1">
    <source>
        <dbReference type="EMBL" id="PIK61641.1"/>
    </source>
</evidence>
<evidence type="ECO:0000313" key="2">
    <source>
        <dbReference type="Proteomes" id="UP000230750"/>
    </source>
</evidence>
<dbReference type="EMBL" id="MRZV01000028">
    <property type="protein sequence ID" value="PIK61641.1"/>
    <property type="molecule type" value="Genomic_DNA"/>
</dbReference>
<organism evidence="1 2">
    <name type="scientific">Stichopus japonicus</name>
    <name type="common">Sea cucumber</name>
    <dbReference type="NCBI Taxonomy" id="307972"/>
    <lineage>
        <taxon>Eukaryota</taxon>
        <taxon>Metazoa</taxon>
        <taxon>Echinodermata</taxon>
        <taxon>Eleutherozoa</taxon>
        <taxon>Echinozoa</taxon>
        <taxon>Holothuroidea</taxon>
        <taxon>Aspidochirotacea</taxon>
        <taxon>Aspidochirotida</taxon>
        <taxon>Stichopodidae</taxon>
        <taxon>Apostichopus</taxon>
    </lineage>
</organism>
<dbReference type="OrthoDB" id="6782145at2759"/>
<gene>
    <name evidence="1" type="ORF">BSL78_01459</name>
</gene>
<dbReference type="Proteomes" id="UP000230750">
    <property type="component" value="Unassembled WGS sequence"/>
</dbReference>
<protein>
    <recommendedName>
        <fullName evidence="3">Tesmin/TSO1-like CXC domain-containing protein</fullName>
    </recommendedName>
</protein>
<reference evidence="1 2" key="1">
    <citation type="journal article" date="2017" name="PLoS Biol.">
        <title>The sea cucumber genome provides insights into morphological evolution and visceral regeneration.</title>
        <authorList>
            <person name="Zhang X."/>
            <person name="Sun L."/>
            <person name="Yuan J."/>
            <person name="Sun Y."/>
            <person name="Gao Y."/>
            <person name="Zhang L."/>
            <person name="Li S."/>
            <person name="Dai H."/>
            <person name="Hamel J.F."/>
            <person name="Liu C."/>
            <person name="Yu Y."/>
            <person name="Liu S."/>
            <person name="Lin W."/>
            <person name="Guo K."/>
            <person name="Jin S."/>
            <person name="Xu P."/>
            <person name="Storey K.B."/>
            <person name="Huan P."/>
            <person name="Zhang T."/>
            <person name="Zhou Y."/>
            <person name="Zhang J."/>
            <person name="Lin C."/>
            <person name="Li X."/>
            <person name="Xing L."/>
            <person name="Huo D."/>
            <person name="Sun M."/>
            <person name="Wang L."/>
            <person name="Mercier A."/>
            <person name="Li F."/>
            <person name="Yang H."/>
            <person name="Xiang J."/>
        </authorList>
    </citation>
    <scope>NUCLEOTIDE SEQUENCE [LARGE SCALE GENOMIC DNA]</scope>
    <source>
        <strain evidence="1">Shaxun</strain>
        <tissue evidence="1">Muscle</tissue>
    </source>
</reference>
<accession>A0A2G8LN07</accession>
<evidence type="ECO:0008006" key="3">
    <source>
        <dbReference type="Google" id="ProtNLM"/>
    </source>
</evidence>
<name>A0A2G8LN07_STIJA</name>
<dbReference type="AlphaFoldDB" id="A0A2G8LN07"/>
<proteinExistence type="predicted"/>
<keyword evidence="2" id="KW-1185">Reference proteome</keyword>
<sequence length="219" mass="24257">MDSSRSKESKGFASLPRISGARHGRFSRIGKATWLQIYLKADREVVKALQMLSDATEVTDDLLSMLATFVSAAYPPKGIRIASIPELRWHLFCKHMAESDKLPPTPGALKQHILRVQIKATVWGQASVAQQQFLDPLKHGFCKDTTGQVKPVTTEVLPAPMAIIEMARCQCRADCSTARCSCRSNNLSCTDLCQCSTQRQNDEDSRNDILLASDSDDDE</sequence>